<dbReference type="GO" id="GO:0005096">
    <property type="term" value="F:GTPase activator activity"/>
    <property type="evidence" value="ECO:0007669"/>
    <property type="project" value="InterPro"/>
</dbReference>
<protein>
    <submittedName>
        <fullName evidence="13">CSON004834 protein</fullName>
    </submittedName>
</protein>
<dbReference type="Gene3D" id="1.25.40.950">
    <property type="match status" value="1"/>
</dbReference>
<dbReference type="EMBL" id="UFQS01001986">
    <property type="protein sequence ID" value="SSX12871.1"/>
    <property type="molecule type" value="Genomic_DNA"/>
</dbReference>
<keyword evidence="5" id="KW-0862">Zinc</keyword>
<dbReference type="GO" id="GO:0008270">
    <property type="term" value="F:zinc ion binding"/>
    <property type="evidence" value="ECO:0007669"/>
    <property type="project" value="UniProtKB-KW"/>
</dbReference>
<dbReference type="AlphaFoldDB" id="A0A336MU41"/>
<keyword evidence="6 7" id="KW-0040">ANK repeat</keyword>
<dbReference type="InterPro" id="IPR043593">
    <property type="entry name" value="ASAP"/>
</dbReference>
<dbReference type="PANTHER" id="PTHR45854">
    <property type="entry name" value="ASAP FAMILY MEMBER"/>
    <property type="match status" value="1"/>
</dbReference>
<dbReference type="CDD" id="cd08834">
    <property type="entry name" value="ArfGap_ASAP"/>
    <property type="match status" value="1"/>
</dbReference>
<dbReference type="InterPro" id="IPR037278">
    <property type="entry name" value="ARFGAP/RecO"/>
</dbReference>
<dbReference type="SUPFAM" id="SSF48403">
    <property type="entry name" value="Ankyrin repeat"/>
    <property type="match status" value="1"/>
</dbReference>
<reference evidence="12" key="1">
    <citation type="submission" date="2018-04" db="EMBL/GenBank/DDBJ databases">
        <authorList>
            <person name="Go L.Y."/>
            <person name="Mitchell J.A."/>
        </authorList>
    </citation>
    <scope>NUCLEOTIDE SEQUENCE</scope>
    <source>
        <tissue evidence="12">Whole organism</tissue>
    </source>
</reference>
<evidence type="ECO:0000256" key="7">
    <source>
        <dbReference type="PROSITE-ProRule" id="PRU00023"/>
    </source>
</evidence>
<keyword evidence="3" id="KW-0479">Metal-binding</keyword>
<dbReference type="PROSITE" id="PS50088">
    <property type="entry name" value="ANK_REPEAT"/>
    <property type="match status" value="1"/>
</dbReference>
<proteinExistence type="predicted"/>
<dbReference type="SUPFAM" id="SSF50729">
    <property type="entry name" value="PH domain-like"/>
    <property type="match status" value="1"/>
</dbReference>
<dbReference type="SUPFAM" id="SSF57863">
    <property type="entry name" value="ArfGap/RecO-like zinc finger"/>
    <property type="match status" value="1"/>
</dbReference>
<dbReference type="VEuPathDB" id="VectorBase:CSON004834"/>
<dbReference type="InterPro" id="IPR001849">
    <property type="entry name" value="PH_domain"/>
</dbReference>
<sequence length="792" mass="90197">MPGFVGVSDFVDDTKEDFKNPTISSFAEKIPQLKKTVNILEETIDFDREGLSKLKKATKAIINSGNSHVENEMCLVRALERLGSVALSKEEPDIGAAFLKFSVVTKELSALMKTLMQSLNNLIMFPVDSLLKSELRGAKGELKKPFEKASKEYDVKYLKIEKEKKAQAKEVGMLRSEVYPSEVADEMEKERRMFQLQMCEYLLKFNDIKTKKGIELLQHLIEYYHAQHNFFKDGLKTIEHFGTYIEDLSKKLQGIRAKQDEEKKKLVDLRLLLRSAPDLDRNELLVQDKNAVYSLHQLQGDSSHGTTKTGYLLKKSEGKMRKVWQRRKCEVIDGFLSIFHADELKMPTKVNLLTCQIKPVPDDKKCFDLISYNRLYHFQTEQEQERDVWISVLVNCKEKQLSKAFQHTTNTNLNPSLQEYQKTLIKNVQLLPGNDKCCDCASKNDVTWMSLNFGILVCIHCSGIHRELGVHYSRIQSLTLDNLTPAQLLIARIMGNNTFNEVFEATVGDLKIKPDCSMDDRYEYIKAKYVARRYILHTTTNSQDLMVDLEQGIFNADICQVLQAWAEGADLGQSLPGTRFGETALHLAVLQYNPCALSIVEFLIQHMNPAALNHQIKTSNDDFRSATALHLCAWYDRRECMKLLLRIGCDYTIMNENGQTALDIAREKKHDECVKLIQQAESKEKSVFDNVDLVWNLSSEDDIIYTDFSDDDYVFDEKKSSSRPASFTGGDSPIPTRSRSSTCDSTQIAQSLKKAGQLVSSQKSNIYSINDSNFLTSNIDRGSDKYGAYPTV</sequence>
<evidence type="ECO:0000256" key="3">
    <source>
        <dbReference type="ARBA" id="ARBA00022723"/>
    </source>
</evidence>
<organism evidence="13">
    <name type="scientific">Culicoides sonorensis</name>
    <name type="common">Biting midge</name>
    <dbReference type="NCBI Taxonomy" id="179676"/>
    <lineage>
        <taxon>Eukaryota</taxon>
        <taxon>Metazoa</taxon>
        <taxon>Ecdysozoa</taxon>
        <taxon>Arthropoda</taxon>
        <taxon>Hexapoda</taxon>
        <taxon>Insecta</taxon>
        <taxon>Pterygota</taxon>
        <taxon>Neoptera</taxon>
        <taxon>Endopterygota</taxon>
        <taxon>Diptera</taxon>
        <taxon>Nematocera</taxon>
        <taxon>Chironomoidea</taxon>
        <taxon>Ceratopogonidae</taxon>
        <taxon>Ceratopogoninae</taxon>
        <taxon>Culicoides</taxon>
        <taxon>Monoculicoides</taxon>
    </lineage>
</organism>
<accession>A0A336MU41</accession>
<dbReference type="SMART" id="SM00233">
    <property type="entry name" value="PH"/>
    <property type="match status" value="1"/>
</dbReference>
<dbReference type="InterPro" id="IPR011993">
    <property type="entry name" value="PH-like_dom_sf"/>
</dbReference>
<evidence type="ECO:0000256" key="2">
    <source>
        <dbReference type="ARBA" id="ARBA00022490"/>
    </source>
</evidence>
<evidence type="ECO:0000256" key="8">
    <source>
        <dbReference type="PROSITE-ProRule" id="PRU00288"/>
    </source>
</evidence>
<feature type="domain" description="PH" evidence="10">
    <location>
        <begin position="305"/>
        <end position="398"/>
    </location>
</feature>
<gene>
    <name evidence="13" type="primary">CSON004834</name>
</gene>
<evidence type="ECO:0000313" key="13">
    <source>
        <dbReference type="EMBL" id="SSX32313.1"/>
    </source>
</evidence>
<evidence type="ECO:0000256" key="4">
    <source>
        <dbReference type="ARBA" id="ARBA00022737"/>
    </source>
</evidence>
<dbReference type="OMA" id="ILMKMEC"/>
<reference evidence="13" key="2">
    <citation type="submission" date="2018-07" db="EMBL/GenBank/DDBJ databases">
        <authorList>
            <person name="Quirk P.G."/>
            <person name="Krulwich T.A."/>
        </authorList>
    </citation>
    <scope>NUCLEOTIDE SEQUENCE</scope>
</reference>
<dbReference type="PANTHER" id="PTHR45854:SF3">
    <property type="entry name" value="ARFGAP WITH SH3 DOMAIN, ANK REPEAT AND PH DOMAIN-CONTAINING PROTEIN"/>
    <property type="match status" value="1"/>
</dbReference>
<evidence type="ECO:0000313" key="12">
    <source>
        <dbReference type="EMBL" id="SSX12871.1"/>
    </source>
</evidence>
<dbReference type="InterPro" id="IPR038508">
    <property type="entry name" value="ArfGAP_dom_sf"/>
</dbReference>
<evidence type="ECO:0000256" key="1">
    <source>
        <dbReference type="ARBA" id="ARBA00004496"/>
    </source>
</evidence>
<dbReference type="FunFam" id="1.25.40.20:FF:000006">
    <property type="entry name" value="Arf-GAP with SH3 domain, ANK repeat and PH domain-containing protein 2"/>
    <property type="match status" value="1"/>
</dbReference>
<evidence type="ECO:0000259" key="10">
    <source>
        <dbReference type="PROSITE" id="PS50003"/>
    </source>
</evidence>
<dbReference type="InterPro" id="IPR001164">
    <property type="entry name" value="ArfGAP_dom"/>
</dbReference>
<dbReference type="PRINTS" id="PR00405">
    <property type="entry name" value="REVINTRACTNG"/>
</dbReference>
<evidence type="ECO:0000256" key="9">
    <source>
        <dbReference type="SAM" id="MobiDB-lite"/>
    </source>
</evidence>
<keyword evidence="8" id="KW-0863">Zinc-finger</keyword>
<dbReference type="Gene3D" id="1.25.40.20">
    <property type="entry name" value="Ankyrin repeat-containing domain"/>
    <property type="match status" value="1"/>
</dbReference>
<dbReference type="CDD" id="cd07604">
    <property type="entry name" value="BAR_ASAPs"/>
    <property type="match status" value="1"/>
</dbReference>
<feature type="region of interest" description="Disordered" evidence="9">
    <location>
        <begin position="719"/>
        <end position="743"/>
    </location>
</feature>
<dbReference type="Gene3D" id="2.30.29.30">
    <property type="entry name" value="Pleckstrin-homology domain (PH domain)/Phosphotyrosine-binding domain (PTB)"/>
    <property type="match status" value="1"/>
</dbReference>
<dbReference type="FunFam" id="2.30.29.30:FF:000322">
    <property type="entry name" value="Uncharacterized protein, isoform B"/>
    <property type="match status" value="1"/>
</dbReference>
<dbReference type="SMART" id="SM00105">
    <property type="entry name" value="ArfGap"/>
    <property type="match status" value="1"/>
</dbReference>
<dbReference type="Gene3D" id="1.20.1270.60">
    <property type="entry name" value="Arfaptin homology (AH) domain/BAR domain"/>
    <property type="match status" value="1"/>
</dbReference>
<keyword evidence="2" id="KW-0963">Cytoplasm</keyword>
<dbReference type="Pfam" id="PF12796">
    <property type="entry name" value="Ank_2"/>
    <property type="match status" value="1"/>
</dbReference>
<dbReference type="Pfam" id="PF00169">
    <property type="entry name" value="PH"/>
    <property type="match status" value="1"/>
</dbReference>
<evidence type="ECO:0000256" key="5">
    <source>
        <dbReference type="ARBA" id="ARBA00022833"/>
    </source>
</evidence>
<dbReference type="EMBL" id="UFQT01001986">
    <property type="protein sequence ID" value="SSX32313.1"/>
    <property type="molecule type" value="Genomic_DNA"/>
</dbReference>
<dbReference type="PROSITE" id="PS50003">
    <property type="entry name" value="PH_DOMAIN"/>
    <property type="match status" value="1"/>
</dbReference>
<dbReference type="Gene3D" id="1.10.220.150">
    <property type="entry name" value="Arf GTPase activating protein"/>
    <property type="match status" value="1"/>
</dbReference>
<dbReference type="SMART" id="SM00248">
    <property type="entry name" value="ANK"/>
    <property type="match status" value="3"/>
</dbReference>
<evidence type="ECO:0000256" key="6">
    <source>
        <dbReference type="ARBA" id="ARBA00023043"/>
    </source>
</evidence>
<dbReference type="InterPro" id="IPR002110">
    <property type="entry name" value="Ankyrin_rpt"/>
</dbReference>
<name>A0A336MU41_CULSO</name>
<feature type="domain" description="Arf-GAP" evidence="11">
    <location>
        <begin position="422"/>
        <end position="545"/>
    </location>
</feature>
<dbReference type="SUPFAM" id="SSF103657">
    <property type="entry name" value="BAR/IMD domain-like"/>
    <property type="match status" value="1"/>
</dbReference>
<dbReference type="PROSITE" id="PS50115">
    <property type="entry name" value="ARFGAP"/>
    <property type="match status" value="1"/>
</dbReference>
<dbReference type="Pfam" id="PF16746">
    <property type="entry name" value="BAR_3"/>
    <property type="match status" value="1"/>
</dbReference>
<evidence type="ECO:0000259" key="11">
    <source>
        <dbReference type="PROSITE" id="PS50115"/>
    </source>
</evidence>
<comment type="subcellular location">
    <subcellularLocation>
        <location evidence="1">Cytoplasm</location>
    </subcellularLocation>
</comment>
<dbReference type="CDD" id="cd13251">
    <property type="entry name" value="PH_ASAP"/>
    <property type="match status" value="1"/>
</dbReference>
<dbReference type="InterPro" id="IPR004148">
    <property type="entry name" value="BAR_dom"/>
</dbReference>
<dbReference type="GO" id="GO:0005737">
    <property type="term" value="C:cytoplasm"/>
    <property type="evidence" value="ECO:0007669"/>
    <property type="project" value="UniProtKB-SubCell"/>
</dbReference>
<dbReference type="InterPro" id="IPR027267">
    <property type="entry name" value="AH/BAR_dom_sf"/>
</dbReference>
<keyword evidence="4" id="KW-0677">Repeat</keyword>
<dbReference type="Pfam" id="PF01412">
    <property type="entry name" value="ArfGap"/>
    <property type="match status" value="1"/>
</dbReference>
<dbReference type="InterPro" id="IPR037844">
    <property type="entry name" value="PH_ASAP"/>
</dbReference>
<feature type="repeat" description="ANK" evidence="7">
    <location>
        <begin position="624"/>
        <end position="656"/>
    </location>
</feature>
<dbReference type="InterPro" id="IPR036770">
    <property type="entry name" value="Ankyrin_rpt-contain_sf"/>
</dbReference>